<dbReference type="EMBL" id="AUWU02000002">
    <property type="protein sequence ID" value="KAH0575946.1"/>
    <property type="molecule type" value="Genomic_DNA"/>
</dbReference>
<dbReference type="AlphaFoldDB" id="V6LSM2"/>
<evidence type="ECO:0000256" key="1">
    <source>
        <dbReference type="SAM" id="MobiDB-lite"/>
    </source>
</evidence>
<reference evidence="2 3" key="1">
    <citation type="journal article" date="2014" name="PLoS Genet.">
        <title>The Genome of Spironucleus salmonicida Highlights a Fish Pathogen Adapted to Fluctuating Environments.</title>
        <authorList>
            <person name="Xu F."/>
            <person name="Jerlstrom-Hultqvist J."/>
            <person name="Einarsson E."/>
            <person name="Astvaldsson A."/>
            <person name="Svard S.G."/>
            <person name="Andersson J.O."/>
        </authorList>
    </citation>
    <scope>NUCLEOTIDE SEQUENCE</scope>
    <source>
        <strain evidence="3">ATCC 50377</strain>
    </source>
</reference>
<name>V6LSM2_9EUKA</name>
<dbReference type="VEuPathDB" id="GiardiaDB:SS50377_21482"/>
<keyword evidence="4" id="KW-1185">Reference proteome</keyword>
<proteinExistence type="predicted"/>
<accession>V6LSM2</accession>
<sequence length="528" mass="57703">MHTALPESRYTGVIRPYCIPAATHAPYSLQTSISYPHQLNTAKLSDNSPKSTQPPLESHQSPNNPANRRVPPPSCDLHAPSAPSCSDYEELASRRFEAFSSQSLEDYFWIGCTPEAKMRPDLTAEISHFQTENSSSFSVSGGYQKQEQEGQELERFALIVSEKLAKSDLPETVEIGLASKPQVSPEERSFAEASEGEKEAFWENFSELYHLKSLYQQKGEEKQVDALIVSAKFVKKQGIQKLNEPQTHQVIQASFRSLESAEIPEALQKSFAKPAPARRPNGAENASDALIVSAKVVKKGAENADSLLVSRTAGTKIEQNYVEGKIVSAVKRRRSPGRSENFGVARAELDHSRKLSGRSNREIQLLGSQNSDSSERFCSLQSSIKIITSNKIGLVAVGKQKLDDGGFDSELNDQQVSAVSQPYQDSAAKYCGNGHAQKPKLSVLDLEVVGAPKEGNAPKTFSVSQKKAKKPERKSFASVISVSIQVCGKVEKGVEYSDFADIMSQVSEGDKGRCCLAVQSIIQSICGK</sequence>
<dbReference type="Proteomes" id="UP000018208">
    <property type="component" value="Unassembled WGS sequence"/>
</dbReference>
<organism evidence="2">
    <name type="scientific">Spironucleus salmonicida</name>
    <dbReference type="NCBI Taxonomy" id="348837"/>
    <lineage>
        <taxon>Eukaryota</taxon>
        <taxon>Metamonada</taxon>
        <taxon>Diplomonadida</taxon>
        <taxon>Hexamitidae</taxon>
        <taxon>Hexamitinae</taxon>
        <taxon>Spironucleus</taxon>
    </lineage>
</organism>
<evidence type="ECO:0000313" key="4">
    <source>
        <dbReference type="Proteomes" id="UP000018208"/>
    </source>
</evidence>
<feature type="region of interest" description="Disordered" evidence="1">
    <location>
        <begin position="41"/>
        <end position="82"/>
    </location>
</feature>
<evidence type="ECO:0000313" key="3">
    <source>
        <dbReference type="EMBL" id="KAH0575946.1"/>
    </source>
</evidence>
<protein>
    <submittedName>
        <fullName evidence="2">Uncharacterized protein</fullName>
    </submittedName>
</protein>
<dbReference type="EMBL" id="KI546072">
    <property type="protein sequence ID" value="EST46676.1"/>
    <property type="molecule type" value="Genomic_DNA"/>
</dbReference>
<feature type="compositionally biased region" description="Polar residues" evidence="1">
    <location>
        <begin position="41"/>
        <end position="61"/>
    </location>
</feature>
<evidence type="ECO:0000313" key="2">
    <source>
        <dbReference type="EMBL" id="EST46676.1"/>
    </source>
</evidence>
<reference evidence="3" key="2">
    <citation type="submission" date="2020-12" db="EMBL/GenBank/DDBJ databases">
        <title>New Spironucleus salmonicida genome in near-complete chromosomes.</title>
        <authorList>
            <person name="Xu F."/>
            <person name="Kurt Z."/>
            <person name="Jimenez-Gonzalez A."/>
            <person name="Astvaldsson A."/>
            <person name="Andersson J.O."/>
            <person name="Svard S.G."/>
        </authorList>
    </citation>
    <scope>NUCLEOTIDE SEQUENCE</scope>
    <source>
        <strain evidence="3">ATCC 50377</strain>
    </source>
</reference>
<gene>
    <name evidence="2" type="ORF">SS50377_13307</name>
    <name evidence="3" type="ORF">SS50377_21482</name>
</gene>